<feature type="transmembrane region" description="Helical" evidence="1">
    <location>
        <begin position="35"/>
        <end position="53"/>
    </location>
</feature>
<proteinExistence type="predicted"/>
<feature type="transmembrane region" description="Helical" evidence="1">
    <location>
        <begin position="65"/>
        <end position="82"/>
    </location>
</feature>
<reference evidence="2" key="1">
    <citation type="journal article" date="2020" name="Nature">
        <title>Giant virus diversity and host interactions through global metagenomics.</title>
        <authorList>
            <person name="Schulz F."/>
            <person name="Roux S."/>
            <person name="Paez-Espino D."/>
            <person name="Jungbluth S."/>
            <person name="Walsh D.A."/>
            <person name="Denef V.J."/>
            <person name="McMahon K.D."/>
            <person name="Konstantinidis K.T."/>
            <person name="Eloe-Fadrosh E.A."/>
            <person name="Kyrpides N.C."/>
            <person name="Woyke T."/>
        </authorList>
    </citation>
    <scope>NUCLEOTIDE SEQUENCE</scope>
    <source>
        <strain evidence="2">GVMAG-M-3300026093-6</strain>
    </source>
</reference>
<dbReference type="EMBL" id="MN740378">
    <property type="protein sequence ID" value="QHU03424.1"/>
    <property type="molecule type" value="Genomic_DNA"/>
</dbReference>
<protein>
    <submittedName>
        <fullName evidence="2">Uncharacterized protein</fullName>
    </submittedName>
</protein>
<evidence type="ECO:0000256" key="1">
    <source>
        <dbReference type="SAM" id="Phobius"/>
    </source>
</evidence>
<keyword evidence="1" id="KW-0812">Transmembrane</keyword>
<evidence type="ECO:0000313" key="2">
    <source>
        <dbReference type="EMBL" id="QHU03424.1"/>
    </source>
</evidence>
<keyword evidence="1" id="KW-1133">Transmembrane helix</keyword>
<accession>A0A6C0JIG8</accession>
<organism evidence="2">
    <name type="scientific">viral metagenome</name>
    <dbReference type="NCBI Taxonomy" id="1070528"/>
    <lineage>
        <taxon>unclassified sequences</taxon>
        <taxon>metagenomes</taxon>
        <taxon>organismal metagenomes</taxon>
    </lineage>
</organism>
<name>A0A6C0JIG8_9ZZZZ</name>
<feature type="transmembrane region" description="Helical" evidence="1">
    <location>
        <begin position="94"/>
        <end position="115"/>
    </location>
</feature>
<keyword evidence="1" id="KW-0472">Membrane</keyword>
<dbReference type="AlphaFoldDB" id="A0A6C0JIG8"/>
<sequence length="121" mass="14822">MKYLKQFISASSFPVFASFFYLFNKVKKGDVYYKYTLIAPIWLGLWNVLSFMFAEHFNISMKTRFFITSLLSYLVVISYSTINNFYDFNNKEWIKYYLIMFFLYMFTWNIVIYNIEKYISL</sequence>
<feature type="transmembrane region" description="Helical" evidence="1">
    <location>
        <begin position="7"/>
        <end position="23"/>
    </location>
</feature>